<comment type="subcellular location">
    <subcellularLocation>
        <location evidence="1">Endomembrane system</location>
        <topology evidence="1">Multi-pass membrane protein</topology>
    </subcellularLocation>
    <subcellularLocation>
        <location evidence="2">Endoplasmic reticulum membrane</location>
    </subcellularLocation>
</comment>
<dbReference type="Proteomes" id="UP001218364">
    <property type="component" value="Unassembled WGS sequence"/>
</dbReference>
<evidence type="ECO:0000256" key="5">
    <source>
        <dbReference type="ARBA" id="ARBA00022989"/>
    </source>
</evidence>
<comment type="caution">
    <text evidence="8">The sequence shown here is derived from an EMBL/GenBank/DDBJ whole genome shotgun (WGS) entry which is preliminary data.</text>
</comment>
<feature type="transmembrane region" description="Helical" evidence="7">
    <location>
        <begin position="20"/>
        <end position="39"/>
    </location>
</feature>
<evidence type="ECO:0000256" key="3">
    <source>
        <dbReference type="ARBA" id="ARBA00022692"/>
    </source>
</evidence>
<evidence type="ECO:0000256" key="6">
    <source>
        <dbReference type="ARBA" id="ARBA00023136"/>
    </source>
</evidence>
<dbReference type="GO" id="GO:0012505">
    <property type="term" value="C:endomembrane system"/>
    <property type="evidence" value="ECO:0007669"/>
    <property type="project" value="UniProtKB-SubCell"/>
</dbReference>
<keyword evidence="4" id="KW-0256">Endoplasmic reticulum</keyword>
<evidence type="ECO:0000313" key="9">
    <source>
        <dbReference type="Proteomes" id="UP001218364"/>
    </source>
</evidence>
<evidence type="ECO:0000256" key="1">
    <source>
        <dbReference type="ARBA" id="ARBA00004127"/>
    </source>
</evidence>
<dbReference type="PANTHER" id="PTHR13416">
    <property type="match status" value="1"/>
</dbReference>
<evidence type="ECO:0000256" key="4">
    <source>
        <dbReference type="ARBA" id="ARBA00022824"/>
    </source>
</evidence>
<dbReference type="EMBL" id="JARCJK010000027">
    <property type="protein sequence ID" value="MDE4168199.1"/>
    <property type="molecule type" value="Genomic_DNA"/>
</dbReference>
<dbReference type="PANTHER" id="PTHR13416:SF2">
    <property type="entry name" value="TRANSMEMBRANE PROTEIN 43"/>
    <property type="match status" value="1"/>
</dbReference>
<gene>
    <name evidence="8" type="ORF">PXK24_21175</name>
</gene>
<keyword evidence="3 7" id="KW-0812">Transmembrane</keyword>
<reference evidence="8 9" key="1">
    <citation type="submission" date="2023-02" db="EMBL/GenBank/DDBJ databases">
        <title>Population genomics of bacteria associated with diatom.</title>
        <authorList>
            <person name="Xie J."/>
            <person name="Wang H."/>
        </authorList>
    </citation>
    <scope>NUCLEOTIDE SEQUENCE [LARGE SCALE GENOMIC DNA]</scope>
    <source>
        <strain evidence="8 9">PT47_8</strain>
    </source>
</reference>
<accession>A0ABD4XFH2</accession>
<keyword evidence="6 7" id="KW-0472">Membrane</keyword>
<dbReference type="Pfam" id="PF07787">
    <property type="entry name" value="TMEM43"/>
    <property type="match status" value="1"/>
</dbReference>
<name>A0ABD4XFH2_9RHOB</name>
<evidence type="ECO:0000256" key="2">
    <source>
        <dbReference type="ARBA" id="ARBA00004586"/>
    </source>
</evidence>
<evidence type="ECO:0000256" key="7">
    <source>
        <dbReference type="SAM" id="Phobius"/>
    </source>
</evidence>
<organism evidence="8 9">
    <name type="scientific">Phaeobacter gallaeciensis</name>
    <dbReference type="NCBI Taxonomy" id="60890"/>
    <lineage>
        <taxon>Bacteria</taxon>
        <taxon>Pseudomonadati</taxon>
        <taxon>Pseudomonadota</taxon>
        <taxon>Alphaproteobacteria</taxon>
        <taxon>Rhodobacterales</taxon>
        <taxon>Roseobacteraceae</taxon>
        <taxon>Phaeobacter</taxon>
    </lineage>
</organism>
<proteinExistence type="predicted"/>
<protein>
    <submittedName>
        <fullName evidence="8">TMEM43 family protein</fullName>
    </submittedName>
</protein>
<sequence>MSQFTETTQVGFFARLKNAIKGIGLGISLVGIAVYFLFWNEGNAVRTARALSEGAAQVVSVDSAVLDPQNEARLLHINGPLALAMPLADVALGVIAPAQTVRLERKVEQFAWIEEKQTKTDTKLGGSQEKTTQYTYHLDWTDAPASGAEFRIPDGHMNPPMPIASKVSLACRFPYLQRTRQWRQLPQERFEYASPSQMFLTSC</sequence>
<dbReference type="AlphaFoldDB" id="A0ABD4XFH2"/>
<dbReference type="RefSeq" id="WP_274840341.1">
    <property type="nucleotide sequence ID" value="NZ_JARCJF010000027.1"/>
</dbReference>
<evidence type="ECO:0000313" key="8">
    <source>
        <dbReference type="EMBL" id="MDE4168199.1"/>
    </source>
</evidence>
<keyword evidence="5 7" id="KW-1133">Transmembrane helix</keyword>
<dbReference type="InterPro" id="IPR012430">
    <property type="entry name" value="TMEM43_fam"/>
</dbReference>